<dbReference type="AlphaFoldDB" id="A0A1Y2B0D8"/>
<evidence type="ECO:0000256" key="2">
    <source>
        <dbReference type="ARBA" id="ARBA00006566"/>
    </source>
</evidence>
<evidence type="ECO:0000259" key="11">
    <source>
        <dbReference type="Pfam" id="PF00288"/>
    </source>
</evidence>
<feature type="domain" description="GHMP kinase C-terminal" evidence="12">
    <location>
        <begin position="412"/>
        <end position="485"/>
    </location>
</feature>
<evidence type="ECO:0000256" key="6">
    <source>
        <dbReference type="ARBA" id="ARBA00022741"/>
    </source>
</evidence>
<gene>
    <name evidence="14" type="ORF">BCR39DRAFT_207555</name>
</gene>
<dbReference type="OrthoDB" id="187738at2759"/>
<comment type="similarity">
    <text evidence="2">Belongs to the GHMP kinase family. GalK subfamily.</text>
</comment>
<dbReference type="GO" id="GO:0006012">
    <property type="term" value="P:galactose metabolic process"/>
    <property type="evidence" value="ECO:0007669"/>
    <property type="project" value="UniProtKB-UniPathway"/>
</dbReference>
<evidence type="ECO:0000256" key="9">
    <source>
        <dbReference type="ARBA" id="ARBA00029590"/>
    </source>
</evidence>
<dbReference type="Pfam" id="PF10509">
    <property type="entry name" value="GalKase_gal_bdg"/>
    <property type="match status" value="1"/>
</dbReference>
<dbReference type="Proteomes" id="UP000193986">
    <property type="component" value="Unassembled WGS sequence"/>
</dbReference>
<evidence type="ECO:0000256" key="7">
    <source>
        <dbReference type="ARBA" id="ARBA00022777"/>
    </source>
</evidence>
<dbReference type="InterPro" id="IPR006206">
    <property type="entry name" value="Mevalonate/galactokinase"/>
</dbReference>
<proteinExistence type="inferred from homology"/>
<dbReference type="PROSITE" id="PS00627">
    <property type="entry name" value="GHMP_KINASES_ATP"/>
    <property type="match status" value="1"/>
</dbReference>
<evidence type="ECO:0000313" key="14">
    <source>
        <dbReference type="EMBL" id="ORY28308.1"/>
    </source>
</evidence>
<dbReference type="EMBL" id="MCFC01000032">
    <property type="protein sequence ID" value="ORY28308.1"/>
    <property type="molecule type" value="Genomic_DNA"/>
</dbReference>
<dbReference type="Gene3D" id="1.20.1440.340">
    <property type="match status" value="1"/>
</dbReference>
<dbReference type="UniPathway" id="UPA00214"/>
<dbReference type="PANTHER" id="PTHR10457:SF7">
    <property type="entry name" value="GALACTOKINASE-RELATED"/>
    <property type="match status" value="1"/>
</dbReference>
<dbReference type="EC" id="2.7.1.6" evidence="3"/>
<keyword evidence="5" id="KW-0808">Transferase</keyword>
<reference evidence="14 15" key="1">
    <citation type="submission" date="2016-07" db="EMBL/GenBank/DDBJ databases">
        <title>Pervasive Adenine N6-methylation of Active Genes in Fungi.</title>
        <authorList>
            <consortium name="DOE Joint Genome Institute"/>
            <person name="Mondo S.J."/>
            <person name="Dannebaum R.O."/>
            <person name="Kuo R.C."/>
            <person name="Labutti K."/>
            <person name="Haridas S."/>
            <person name="Kuo A."/>
            <person name="Salamov A."/>
            <person name="Ahrendt S.R."/>
            <person name="Lipzen A."/>
            <person name="Sullivan W."/>
            <person name="Andreopoulos W.B."/>
            <person name="Clum A."/>
            <person name="Lindquist E."/>
            <person name="Daum C."/>
            <person name="Ramamoorthy G.K."/>
            <person name="Gryganskyi A."/>
            <person name="Culley D."/>
            <person name="Magnuson J.K."/>
            <person name="James T.Y."/>
            <person name="O'Malley M.A."/>
            <person name="Stajich J.E."/>
            <person name="Spatafora J.W."/>
            <person name="Visel A."/>
            <person name="Grigoriev I.V."/>
        </authorList>
    </citation>
    <scope>NUCLEOTIDE SEQUENCE [LARGE SCALE GENOMIC DNA]</scope>
    <source>
        <strain evidence="14 15">68-887.2</strain>
    </source>
</reference>
<keyword evidence="6" id="KW-0547">Nucleotide-binding</keyword>
<accession>A0A1Y2B0D8</accession>
<dbReference type="FunCoup" id="A0A1Y2B0D8">
    <property type="interactions" value="275"/>
</dbReference>
<evidence type="ECO:0000256" key="5">
    <source>
        <dbReference type="ARBA" id="ARBA00022679"/>
    </source>
</evidence>
<protein>
    <recommendedName>
        <fullName evidence="4">Galactokinase</fullName>
        <ecNumber evidence="3">2.7.1.6</ecNumber>
    </recommendedName>
    <alternativeName>
        <fullName evidence="9">Galactose kinase</fullName>
    </alternativeName>
</protein>
<organism evidence="14 15">
    <name type="scientific">Naematelia encephala</name>
    <dbReference type="NCBI Taxonomy" id="71784"/>
    <lineage>
        <taxon>Eukaryota</taxon>
        <taxon>Fungi</taxon>
        <taxon>Dikarya</taxon>
        <taxon>Basidiomycota</taxon>
        <taxon>Agaricomycotina</taxon>
        <taxon>Tremellomycetes</taxon>
        <taxon>Tremellales</taxon>
        <taxon>Naemateliaceae</taxon>
        <taxon>Naematelia</taxon>
    </lineage>
</organism>
<dbReference type="NCBIfam" id="TIGR00131">
    <property type="entry name" value="gal_kin"/>
    <property type="match status" value="1"/>
</dbReference>
<evidence type="ECO:0000256" key="4">
    <source>
        <dbReference type="ARBA" id="ARBA00019487"/>
    </source>
</evidence>
<evidence type="ECO:0000256" key="10">
    <source>
        <dbReference type="ARBA" id="ARBA00049538"/>
    </source>
</evidence>
<dbReference type="SUPFAM" id="SSF55060">
    <property type="entry name" value="GHMP Kinase, C-terminal domain"/>
    <property type="match status" value="1"/>
</dbReference>
<dbReference type="InterPro" id="IPR019539">
    <property type="entry name" value="GalKase_N"/>
</dbReference>
<evidence type="ECO:0000259" key="13">
    <source>
        <dbReference type="Pfam" id="PF10509"/>
    </source>
</evidence>
<evidence type="ECO:0000256" key="3">
    <source>
        <dbReference type="ARBA" id="ARBA00012315"/>
    </source>
</evidence>
<dbReference type="Pfam" id="PF00288">
    <property type="entry name" value="GHMP_kinases_N"/>
    <property type="match status" value="1"/>
</dbReference>
<dbReference type="InterPro" id="IPR006203">
    <property type="entry name" value="GHMP_knse_ATP-bd_CS"/>
</dbReference>
<keyword evidence="7 14" id="KW-0418">Kinase</keyword>
<dbReference type="PIRSF" id="PIRSF000530">
    <property type="entry name" value="Galactokinase"/>
    <property type="match status" value="1"/>
</dbReference>
<dbReference type="GO" id="GO:0005524">
    <property type="term" value="F:ATP binding"/>
    <property type="evidence" value="ECO:0007669"/>
    <property type="project" value="UniProtKB-KW"/>
</dbReference>
<dbReference type="InterPro" id="IPR020568">
    <property type="entry name" value="Ribosomal_Su5_D2-typ_SF"/>
</dbReference>
<name>A0A1Y2B0D8_9TREE</name>
<comment type="pathway">
    <text evidence="1">Carbohydrate metabolism; galactose metabolism.</text>
</comment>
<feature type="domain" description="GHMP kinase N-terminal" evidence="11">
    <location>
        <begin position="133"/>
        <end position="227"/>
    </location>
</feature>
<evidence type="ECO:0000259" key="12">
    <source>
        <dbReference type="Pfam" id="PF08544"/>
    </source>
</evidence>
<dbReference type="InParanoid" id="A0A1Y2B0D8"/>
<dbReference type="PRINTS" id="PR00473">
    <property type="entry name" value="GALCTOKINASE"/>
</dbReference>
<dbReference type="GO" id="GO:0005829">
    <property type="term" value="C:cytosol"/>
    <property type="evidence" value="ECO:0007669"/>
    <property type="project" value="TreeGrafter"/>
</dbReference>
<dbReference type="InterPro" id="IPR036554">
    <property type="entry name" value="GHMP_kinase_C_sf"/>
</dbReference>
<dbReference type="PANTHER" id="PTHR10457">
    <property type="entry name" value="MEVALONATE KINASE/GALACTOKINASE"/>
    <property type="match status" value="1"/>
</dbReference>
<dbReference type="Pfam" id="PF08544">
    <property type="entry name" value="GHMP_kinases_C"/>
    <property type="match status" value="1"/>
</dbReference>
<evidence type="ECO:0000256" key="1">
    <source>
        <dbReference type="ARBA" id="ARBA00004947"/>
    </source>
</evidence>
<dbReference type="PRINTS" id="PR00959">
    <property type="entry name" value="MEVGALKINASE"/>
</dbReference>
<evidence type="ECO:0000256" key="8">
    <source>
        <dbReference type="ARBA" id="ARBA00022840"/>
    </source>
</evidence>
<keyword evidence="15" id="KW-1185">Reference proteome</keyword>
<dbReference type="Gene3D" id="3.30.230.10">
    <property type="match status" value="1"/>
</dbReference>
<comment type="catalytic activity">
    <reaction evidence="10">
        <text>alpha-D-galactose + ATP = alpha-D-galactose 1-phosphate + ADP + H(+)</text>
        <dbReference type="Rhea" id="RHEA:13553"/>
        <dbReference type="ChEBI" id="CHEBI:15378"/>
        <dbReference type="ChEBI" id="CHEBI:28061"/>
        <dbReference type="ChEBI" id="CHEBI:30616"/>
        <dbReference type="ChEBI" id="CHEBI:58336"/>
        <dbReference type="ChEBI" id="CHEBI:456216"/>
        <dbReference type="EC" id="2.7.1.6"/>
    </reaction>
    <physiologicalReaction direction="left-to-right" evidence="10">
        <dbReference type="Rhea" id="RHEA:13554"/>
    </physiologicalReaction>
</comment>
<dbReference type="InterPro" id="IPR006204">
    <property type="entry name" value="GHMP_kinase_N_dom"/>
</dbReference>
<dbReference type="GO" id="GO:0004335">
    <property type="term" value="F:galactokinase activity"/>
    <property type="evidence" value="ECO:0007669"/>
    <property type="project" value="UniProtKB-EC"/>
</dbReference>
<dbReference type="InterPro" id="IPR013750">
    <property type="entry name" value="GHMP_kinase_C_dom"/>
</dbReference>
<feature type="domain" description="Galactokinase N-terminal" evidence="13">
    <location>
        <begin position="36"/>
        <end position="83"/>
    </location>
</feature>
<sequence length="520" mass="56560">MAAQLPIPFFSSLSEIYPSDSAVLREGKRWNDLVVSFQARYGSRPTHIIRAPGRVNILGEHIDYSLFPVLPAAIEQDILLALRVIPTSPPTVKLANVESKFKPTAFELTPPESSTAEWQVDFVSPKHGGGWDNYVKVAIAECLQRYFKDGSYSKEPVGMELLMDGDIPAGAGLSSSAAFVVSSVIVFLVANGLTEGVSKGDVVRLAMDSEHRMGLQTGGMDQAASALSLSNALLHLSFHPTLLPEPLPLPAGVSVVITNSLAPHALTNSAPEHYNLRVVETLCAARLLLHAWGLDEHPRVRGKIGSEARIWLREVLDLWVGEVNADNDIEVYTKALEDVQKYLAAGDKGERGWTREEMIQASGMSVEDFTLTYLDFIEIRAETFYLAQRSQHAFTESIRVSKFTAICRSPTPSLETLGQLLDESHSSCKYLNDCTVPQTDELQQLCKSQGALGSRQTGGGWGGAVISLVKIQEQEKFLKAIKSNYGAYKGLSDVKLNQAAFATLPGNGAGVYVIDGDIEG</sequence>
<comment type="caution">
    <text evidence="14">The sequence shown here is derived from an EMBL/GenBank/DDBJ whole genome shotgun (WGS) entry which is preliminary data.</text>
</comment>
<keyword evidence="8" id="KW-0067">ATP-binding</keyword>
<dbReference type="Gene3D" id="3.30.70.3170">
    <property type="match status" value="1"/>
</dbReference>
<evidence type="ECO:0000313" key="15">
    <source>
        <dbReference type="Proteomes" id="UP000193986"/>
    </source>
</evidence>
<dbReference type="InterPro" id="IPR000705">
    <property type="entry name" value="Galactokinase"/>
</dbReference>
<dbReference type="STRING" id="71784.A0A1Y2B0D8"/>
<dbReference type="SUPFAM" id="SSF54211">
    <property type="entry name" value="Ribosomal protein S5 domain 2-like"/>
    <property type="match status" value="1"/>
</dbReference>
<dbReference type="InterPro" id="IPR014721">
    <property type="entry name" value="Ribsml_uS5_D2-typ_fold_subgr"/>
</dbReference>